<dbReference type="Proteomes" id="UP001054945">
    <property type="component" value="Unassembled WGS sequence"/>
</dbReference>
<gene>
    <name evidence="1" type="ORF">CEXT_103881</name>
</gene>
<keyword evidence="2" id="KW-1185">Reference proteome</keyword>
<accession>A0AAV4QA58</accession>
<name>A0AAV4QA58_CAEEX</name>
<evidence type="ECO:0000313" key="2">
    <source>
        <dbReference type="Proteomes" id="UP001054945"/>
    </source>
</evidence>
<proteinExistence type="predicted"/>
<dbReference type="EMBL" id="BPLR01005973">
    <property type="protein sequence ID" value="GIY06553.1"/>
    <property type="molecule type" value="Genomic_DNA"/>
</dbReference>
<evidence type="ECO:0000313" key="1">
    <source>
        <dbReference type="EMBL" id="GIY06553.1"/>
    </source>
</evidence>
<protein>
    <submittedName>
        <fullName evidence="1">Uncharacterized protein</fullName>
    </submittedName>
</protein>
<organism evidence="1 2">
    <name type="scientific">Caerostris extrusa</name>
    <name type="common">Bark spider</name>
    <name type="synonym">Caerostris bankana</name>
    <dbReference type="NCBI Taxonomy" id="172846"/>
    <lineage>
        <taxon>Eukaryota</taxon>
        <taxon>Metazoa</taxon>
        <taxon>Ecdysozoa</taxon>
        <taxon>Arthropoda</taxon>
        <taxon>Chelicerata</taxon>
        <taxon>Arachnida</taxon>
        <taxon>Araneae</taxon>
        <taxon>Araneomorphae</taxon>
        <taxon>Entelegynae</taxon>
        <taxon>Araneoidea</taxon>
        <taxon>Araneidae</taxon>
        <taxon>Caerostris</taxon>
    </lineage>
</organism>
<dbReference type="AlphaFoldDB" id="A0AAV4QA58"/>
<reference evidence="1 2" key="1">
    <citation type="submission" date="2021-06" db="EMBL/GenBank/DDBJ databases">
        <title>Caerostris extrusa draft genome.</title>
        <authorList>
            <person name="Kono N."/>
            <person name="Arakawa K."/>
        </authorList>
    </citation>
    <scope>NUCLEOTIDE SEQUENCE [LARGE SCALE GENOMIC DNA]</scope>
</reference>
<comment type="caution">
    <text evidence="1">The sequence shown here is derived from an EMBL/GenBank/DDBJ whole genome shotgun (WGS) entry which is preliminary data.</text>
</comment>
<sequence>MKFNELLIVTVLRDSWYLRDYRLQTFEEEHSGQRESENTFWKRLTMEKVGLSGKRLTMRGQQIFPCR</sequence>